<evidence type="ECO:0000256" key="2">
    <source>
        <dbReference type="ARBA" id="ARBA00022806"/>
    </source>
</evidence>
<feature type="domain" description="PD-(D/E)XK endonuclease-like" evidence="5">
    <location>
        <begin position="25"/>
        <end position="309"/>
    </location>
</feature>
<evidence type="ECO:0000256" key="4">
    <source>
        <dbReference type="SAM" id="MobiDB-lite"/>
    </source>
</evidence>
<comment type="caution">
    <text evidence="6">The sequence shown here is derived from an EMBL/GenBank/DDBJ whole genome shotgun (WGS) entry which is preliminary data.</text>
</comment>
<evidence type="ECO:0000313" key="6">
    <source>
        <dbReference type="EMBL" id="GAA4395007.1"/>
    </source>
</evidence>
<name>A0ABP8JRG8_9MICO</name>
<keyword evidence="3" id="KW-0234">DNA repair</keyword>
<feature type="compositionally biased region" description="Polar residues" evidence="4">
    <location>
        <begin position="162"/>
        <end position="171"/>
    </location>
</feature>
<protein>
    <recommendedName>
        <fullName evidence="5">PD-(D/E)XK endonuclease-like domain-containing protein</fullName>
    </recommendedName>
</protein>
<keyword evidence="1" id="KW-0227">DNA damage</keyword>
<keyword evidence="2" id="KW-0378">Hydrolase</keyword>
<evidence type="ECO:0000259" key="5">
    <source>
        <dbReference type="Pfam" id="PF12705"/>
    </source>
</evidence>
<reference evidence="7" key="1">
    <citation type="journal article" date="2019" name="Int. J. Syst. Evol. Microbiol.">
        <title>The Global Catalogue of Microorganisms (GCM) 10K type strain sequencing project: providing services to taxonomists for standard genome sequencing and annotation.</title>
        <authorList>
            <consortium name="The Broad Institute Genomics Platform"/>
            <consortium name="The Broad Institute Genome Sequencing Center for Infectious Disease"/>
            <person name="Wu L."/>
            <person name="Ma J."/>
        </authorList>
    </citation>
    <scope>NUCLEOTIDE SEQUENCE [LARGE SCALE GENOMIC DNA]</scope>
    <source>
        <strain evidence="7">JCM 17738</strain>
    </source>
</reference>
<dbReference type="EMBL" id="BAABFX010000025">
    <property type="protein sequence ID" value="GAA4395007.1"/>
    <property type="molecule type" value="Genomic_DNA"/>
</dbReference>
<dbReference type="RefSeq" id="WP_159902065.1">
    <property type="nucleotide sequence ID" value="NZ_BAABFX010000025.1"/>
</dbReference>
<keyword evidence="2" id="KW-0067">ATP-binding</keyword>
<dbReference type="Pfam" id="PF12705">
    <property type="entry name" value="PDDEXK_1"/>
    <property type="match status" value="1"/>
</dbReference>
<evidence type="ECO:0000256" key="3">
    <source>
        <dbReference type="ARBA" id="ARBA00023204"/>
    </source>
</evidence>
<evidence type="ECO:0000313" key="7">
    <source>
        <dbReference type="Proteomes" id="UP001500390"/>
    </source>
</evidence>
<dbReference type="Proteomes" id="UP001500390">
    <property type="component" value="Unassembled WGS sequence"/>
</dbReference>
<dbReference type="InterPro" id="IPR038726">
    <property type="entry name" value="PDDEXK_AddAB-type"/>
</dbReference>
<evidence type="ECO:0000256" key="1">
    <source>
        <dbReference type="ARBA" id="ARBA00022763"/>
    </source>
</evidence>
<accession>A0ABP8JRG8</accession>
<dbReference type="Gene3D" id="3.90.320.10">
    <property type="match status" value="1"/>
</dbReference>
<keyword evidence="2" id="KW-0547">Nucleotide-binding</keyword>
<keyword evidence="2" id="KW-0347">Helicase</keyword>
<sequence>MSDPRTFDPGIRGSVAVLPDVPALWSYSSLKAVETCPRRYVLSRATYTDLWDRTGYPEVPSPAALFGDVVHDSLEAIVRALAAQGCTSASGPEAISVLRELGGYSEVAKAMLAKRLARLDDNPRLAGGGRERLQDQLEHRIPEAREEVQHYLHRMTLVPRQSAGSGPNSRGASPRYARGVGSHPEATLQADELRAWGRIDLLTVRPVQVDITDYKTGAEDESHFDQLRFYAVLWDQDNVSNSSRTPLGTLTASYPSREVTIEAPDAAQVQTLAQQLSARVTTADELVQSDEPAARPGDHCAFCAVRPLCTAYWPTTPEPASLKRGSWFDFEGTVVERNGIKSWWLHDLGPRKGPLLLRTTSAHHAFEPGQRLRLLGLRRDEDPDSEVAVAVLAQTSEVFLVTGESDY</sequence>
<dbReference type="InterPro" id="IPR011604">
    <property type="entry name" value="PDDEXK-like_dom_sf"/>
</dbReference>
<gene>
    <name evidence="6" type="ORF">GCM10023153_16650</name>
</gene>
<organism evidence="6 7">
    <name type="scientific">Ornithinibacter aureus</name>
    <dbReference type="NCBI Taxonomy" id="622664"/>
    <lineage>
        <taxon>Bacteria</taxon>
        <taxon>Bacillati</taxon>
        <taxon>Actinomycetota</taxon>
        <taxon>Actinomycetes</taxon>
        <taxon>Micrococcales</taxon>
        <taxon>Intrasporangiaceae</taxon>
        <taxon>Ornithinibacter</taxon>
    </lineage>
</organism>
<proteinExistence type="predicted"/>
<feature type="region of interest" description="Disordered" evidence="4">
    <location>
        <begin position="160"/>
        <end position="181"/>
    </location>
</feature>
<keyword evidence="7" id="KW-1185">Reference proteome</keyword>